<dbReference type="EMBL" id="JABGBN010000002">
    <property type="protein sequence ID" value="NOL51510.1"/>
    <property type="molecule type" value="Genomic_DNA"/>
</dbReference>
<dbReference type="RefSeq" id="WP_171680180.1">
    <property type="nucleotide sequence ID" value="NZ_JABGBN010000002.1"/>
</dbReference>
<evidence type="ECO:0000313" key="2">
    <source>
        <dbReference type="EMBL" id="NOL51510.1"/>
    </source>
</evidence>
<evidence type="ECO:0000256" key="1">
    <source>
        <dbReference type="SAM" id="Coils"/>
    </source>
</evidence>
<evidence type="ECO:0000313" key="3">
    <source>
        <dbReference type="Proteomes" id="UP000537862"/>
    </source>
</evidence>
<organism evidence="2 3">
    <name type="scientific">Pelistega suis</name>
    <dbReference type="NCBI Taxonomy" id="1631957"/>
    <lineage>
        <taxon>Bacteria</taxon>
        <taxon>Pseudomonadati</taxon>
        <taxon>Pseudomonadota</taxon>
        <taxon>Betaproteobacteria</taxon>
        <taxon>Burkholderiales</taxon>
        <taxon>Alcaligenaceae</taxon>
        <taxon>Pelistega</taxon>
    </lineage>
</organism>
<dbReference type="AlphaFoldDB" id="A0A849P235"/>
<evidence type="ECO:0008006" key="4">
    <source>
        <dbReference type="Google" id="ProtNLM"/>
    </source>
</evidence>
<feature type="coiled-coil region" evidence="1">
    <location>
        <begin position="113"/>
        <end position="150"/>
    </location>
</feature>
<sequence length="303" mass="34912">MNKKLSPAAVVALKEALIHIYWYKKDLKSFLFKSLPENINISRIDWNLSKREISSSVIDYLFKLNYTETLLQLAQDICQFKDFSHLIYLENSEEKVRAAMSSVNHLKQFIIPHQEMQQAEELKKQRKKAVEEKRQTFKNYQDELLNLKQEFFALAASQDNQQRGFKLERLMKGLFTLNDLDPKASFKVVGQQIDGAFTLDGTEFLFEAKWVRSPINSADLAIFKEKIKSKLENTLGLFLSVDGFSEDGITASQSSDKVMILMDGSDLMAVLDERISFVTLINRKKQIASREGRIYVPFSQMGL</sequence>
<accession>A0A849P235</accession>
<gene>
    <name evidence="2" type="ORF">HKX39_04880</name>
</gene>
<proteinExistence type="predicted"/>
<keyword evidence="1" id="KW-0175">Coiled coil</keyword>
<protein>
    <recommendedName>
        <fullName evidence="4">Restriction endonuclease type IV Mrr domain-containing protein</fullName>
    </recommendedName>
</protein>
<dbReference type="SUPFAM" id="SSF52980">
    <property type="entry name" value="Restriction endonuclease-like"/>
    <property type="match status" value="1"/>
</dbReference>
<comment type="caution">
    <text evidence="2">The sequence shown here is derived from an EMBL/GenBank/DDBJ whole genome shotgun (WGS) entry which is preliminary data.</text>
</comment>
<dbReference type="InterPro" id="IPR011335">
    <property type="entry name" value="Restrct_endonuc-II-like"/>
</dbReference>
<reference evidence="2 3" key="1">
    <citation type="submission" date="2020-05" db="EMBL/GenBank/DDBJ databases">
        <authorList>
            <person name="Niu N."/>
        </authorList>
    </citation>
    <scope>NUCLEOTIDE SEQUENCE [LARGE SCALE GENOMIC DNA]</scope>
    <source>
        <strain evidence="2 3">3340-03</strain>
    </source>
</reference>
<keyword evidence="3" id="KW-1185">Reference proteome</keyword>
<name>A0A849P235_9BURK</name>
<dbReference type="Proteomes" id="UP000537862">
    <property type="component" value="Unassembled WGS sequence"/>
</dbReference>